<dbReference type="InterPro" id="IPR011006">
    <property type="entry name" value="CheY-like_superfamily"/>
</dbReference>
<dbReference type="AlphaFoldDB" id="A0A0F9J805"/>
<evidence type="ECO:0008006" key="2">
    <source>
        <dbReference type="Google" id="ProtNLM"/>
    </source>
</evidence>
<accession>A0A0F9J805</accession>
<protein>
    <recommendedName>
        <fullName evidence="2">Response regulatory domain-containing protein</fullName>
    </recommendedName>
</protein>
<feature type="non-terminal residue" evidence="1">
    <location>
        <position position="1"/>
    </location>
</feature>
<sequence length="37" mass="4079">ADTLVKDIALSIGASVFIEKPFDIEDLVEKIEFVLSL</sequence>
<gene>
    <name evidence="1" type="ORF">LCGC14_1788880</name>
</gene>
<name>A0A0F9J805_9ZZZZ</name>
<dbReference type="SUPFAM" id="SSF52172">
    <property type="entry name" value="CheY-like"/>
    <property type="match status" value="1"/>
</dbReference>
<comment type="caution">
    <text evidence="1">The sequence shown here is derived from an EMBL/GenBank/DDBJ whole genome shotgun (WGS) entry which is preliminary data.</text>
</comment>
<reference evidence="1" key="1">
    <citation type="journal article" date="2015" name="Nature">
        <title>Complex archaea that bridge the gap between prokaryotes and eukaryotes.</title>
        <authorList>
            <person name="Spang A."/>
            <person name="Saw J.H."/>
            <person name="Jorgensen S.L."/>
            <person name="Zaremba-Niedzwiedzka K."/>
            <person name="Martijn J."/>
            <person name="Lind A.E."/>
            <person name="van Eijk R."/>
            <person name="Schleper C."/>
            <person name="Guy L."/>
            <person name="Ettema T.J."/>
        </authorList>
    </citation>
    <scope>NUCLEOTIDE SEQUENCE</scope>
</reference>
<dbReference type="EMBL" id="LAZR01017051">
    <property type="protein sequence ID" value="KKM01991.1"/>
    <property type="molecule type" value="Genomic_DNA"/>
</dbReference>
<evidence type="ECO:0000313" key="1">
    <source>
        <dbReference type="EMBL" id="KKM01991.1"/>
    </source>
</evidence>
<organism evidence="1">
    <name type="scientific">marine sediment metagenome</name>
    <dbReference type="NCBI Taxonomy" id="412755"/>
    <lineage>
        <taxon>unclassified sequences</taxon>
        <taxon>metagenomes</taxon>
        <taxon>ecological metagenomes</taxon>
    </lineage>
</organism>
<proteinExistence type="predicted"/>